<keyword evidence="2" id="KW-1185">Reference proteome</keyword>
<organism evidence="1 2">
    <name type="scientific">Pangasius djambal</name>
    <dbReference type="NCBI Taxonomy" id="1691987"/>
    <lineage>
        <taxon>Eukaryota</taxon>
        <taxon>Metazoa</taxon>
        <taxon>Chordata</taxon>
        <taxon>Craniata</taxon>
        <taxon>Vertebrata</taxon>
        <taxon>Euteleostomi</taxon>
        <taxon>Actinopterygii</taxon>
        <taxon>Neopterygii</taxon>
        <taxon>Teleostei</taxon>
        <taxon>Ostariophysi</taxon>
        <taxon>Siluriformes</taxon>
        <taxon>Pangasiidae</taxon>
        <taxon>Pangasius</taxon>
    </lineage>
</organism>
<proteinExistence type="predicted"/>
<evidence type="ECO:0000313" key="2">
    <source>
        <dbReference type="Proteomes" id="UP000830395"/>
    </source>
</evidence>
<dbReference type="EMBL" id="CM040979">
    <property type="protein sequence ID" value="MCJ8732692.1"/>
    <property type="molecule type" value="Genomic_DNA"/>
</dbReference>
<name>A0ACC5YAY4_9TELE</name>
<reference evidence="1" key="1">
    <citation type="submission" date="2020-02" db="EMBL/GenBank/DDBJ databases">
        <title>Genome sequencing of the panga catfish, Pangasius djambal.</title>
        <authorList>
            <person name="Wen M."/>
            <person name="Zahm M."/>
            <person name="Roques C."/>
            <person name="Cabau C."/>
            <person name="Klopp C."/>
            <person name="Donnadieu C."/>
            <person name="Jouanno E."/>
            <person name="Avarre J.-C."/>
            <person name="Campet M."/>
            <person name="Ha T."/>
            <person name="Dugue R."/>
            <person name="Lampietro C."/>
            <person name="Louis A."/>
            <person name="Herpin A."/>
            <person name="Echchiki A."/>
            <person name="Berthelot C."/>
            <person name="Parey E."/>
            <person name="Roest-Crollius H."/>
            <person name="Braasch I."/>
            <person name="Postlethwait J.H."/>
            <person name="Bobe J."/>
            <person name="Montfort J."/>
            <person name="Bouchez O."/>
            <person name="Begum T."/>
            <person name="Schartl M."/>
            <person name="Gustiano R."/>
            <person name="Guiguen Y."/>
        </authorList>
    </citation>
    <scope>NUCLEOTIDE SEQUENCE</scope>
    <source>
        <strain evidence="1">Pdj_M5554</strain>
    </source>
</reference>
<sequence>MLDRNHTSPVALSTGITGGVCVTPSVRAVQSLELIRMTAIRIMAVAPAAQKSRPFFLEVVCRTLIILCMALSIVLSSIAVCDGHWLLTKQRMFGLWFFCEVDTENSGAPPNCSRHIGEEVGHLLEYGLRLCRCVVSLAVVSAIFGLELLVISQVSEGRASRQRWRLGAWLVLLAAGLAAAGVMTFVFLLWDYATPLRFTLTFWCQFTATFLFFLNGMAAWHIQNMAYFLSSSGDVGKP</sequence>
<dbReference type="Proteomes" id="UP000830395">
    <property type="component" value="Chromosome 5"/>
</dbReference>
<evidence type="ECO:0000313" key="1">
    <source>
        <dbReference type="EMBL" id="MCJ8732692.1"/>
    </source>
</evidence>
<accession>A0ACC5YAY4</accession>
<gene>
    <name evidence="1" type="ORF">PDJAM_G00214160</name>
</gene>
<protein>
    <submittedName>
        <fullName evidence="1">Uncharacterized protein</fullName>
    </submittedName>
</protein>
<comment type="caution">
    <text evidence="1">The sequence shown here is derived from an EMBL/GenBank/DDBJ whole genome shotgun (WGS) entry which is preliminary data.</text>
</comment>